<evidence type="ECO:0000313" key="1">
    <source>
        <dbReference type="EMBL" id="MBT9432718.1"/>
    </source>
</evidence>
<comment type="caution">
    <text evidence="1">The sequence shown here is derived from an EMBL/GenBank/DDBJ whole genome shotgun (WGS) entry which is preliminary data.</text>
</comment>
<accession>A0ABS5YCN6</accession>
<name>A0ABS5YCN6_9GAMM</name>
<protein>
    <submittedName>
        <fullName evidence="1">Uncharacterized protein</fullName>
    </submittedName>
</protein>
<organism evidence="1 2">
    <name type="scientific">Candidatus Sodalis endolongispinus</name>
    <dbReference type="NCBI Taxonomy" id="2812662"/>
    <lineage>
        <taxon>Bacteria</taxon>
        <taxon>Pseudomonadati</taxon>
        <taxon>Pseudomonadota</taxon>
        <taxon>Gammaproteobacteria</taxon>
        <taxon>Enterobacterales</taxon>
        <taxon>Bruguierivoracaceae</taxon>
        <taxon>Sodalis</taxon>
    </lineage>
</organism>
<evidence type="ECO:0000313" key="2">
    <source>
        <dbReference type="Proteomes" id="UP000811282"/>
    </source>
</evidence>
<sequence>MSDTFARMDEVERDFIRQAQVIFARAERSPVAAFSAFELSGLHFSGQSVLDLVLELLPGVELLVARQQQDERIYALQLQQGKYLLARVDRDNSRYQSLFPAPRHYPDKRYDLKLHLQEVTLKHPGAPLAALAMSLASHHQAQFRT</sequence>
<dbReference type="RefSeq" id="WP_215669831.1">
    <property type="nucleotide sequence ID" value="NZ_JAFJYC010000001.1"/>
</dbReference>
<reference evidence="1 2" key="1">
    <citation type="journal article" date="2021" name="Genome Biol. Evol.">
        <title>The evolution of interdependence in a four-way mealybug symbiosis.</title>
        <authorList>
            <person name="Garber A.I."/>
            <person name="Kupper M."/>
            <person name="Laetsch D.R."/>
            <person name="Weldon S.R."/>
            <person name="Ladinsky M.S."/>
            <person name="Bjorkman P.J."/>
            <person name="McCutcheon J.P."/>
        </authorList>
    </citation>
    <scope>NUCLEOTIDE SEQUENCE [LARGE SCALE GENOMIC DNA]</scope>
    <source>
        <strain evidence="1">SOD</strain>
    </source>
</reference>
<keyword evidence="2" id="KW-1185">Reference proteome</keyword>
<dbReference type="EMBL" id="JAFJYC010000001">
    <property type="protein sequence ID" value="MBT9432718.1"/>
    <property type="molecule type" value="Genomic_DNA"/>
</dbReference>
<gene>
    <name evidence="1" type="ORF">JZM24_12360</name>
</gene>
<dbReference type="Proteomes" id="UP000811282">
    <property type="component" value="Unassembled WGS sequence"/>
</dbReference>
<proteinExistence type="predicted"/>